<evidence type="ECO:0000256" key="8">
    <source>
        <dbReference type="ARBA" id="ARBA00022475"/>
    </source>
</evidence>
<evidence type="ECO:0000256" key="19">
    <source>
        <dbReference type="SAM" id="Phobius"/>
    </source>
</evidence>
<evidence type="ECO:0000256" key="17">
    <source>
        <dbReference type="ARBA" id="ARBA00023264"/>
    </source>
</evidence>
<protein>
    <recommendedName>
        <fullName evidence="7 18">Phosphatidate cytidylyltransferase</fullName>
        <ecNumber evidence="6 18">2.7.7.41</ecNumber>
    </recommendedName>
</protein>
<dbReference type="GO" id="GO:0016024">
    <property type="term" value="P:CDP-diacylglycerol biosynthetic process"/>
    <property type="evidence" value="ECO:0007669"/>
    <property type="project" value="UniProtKB-UniPathway"/>
</dbReference>
<evidence type="ECO:0000256" key="4">
    <source>
        <dbReference type="ARBA" id="ARBA00005189"/>
    </source>
</evidence>
<feature type="transmembrane region" description="Helical" evidence="19">
    <location>
        <begin position="241"/>
        <end position="263"/>
    </location>
</feature>
<evidence type="ECO:0000256" key="6">
    <source>
        <dbReference type="ARBA" id="ARBA00012487"/>
    </source>
</evidence>
<dbReference type="PROSITE" id="PS01315">
    <property type="entry name" value="CDS"/>
    <property type="match status" value="1"/>
</dbReference>
<reference evidence="20 21" key="1">
    <citation type="submission" date="2016-11" db="EMBL/GenBank/DDBJ databases">
        <authorList>
            <person name="Jaros S."/>
            <person name="Januszkiewicz K."/>
            <person name="Wedrychowicz H."/>
        </authorList>
    </citation>
    <scope>NUCLEOTIDE SEQUENCE [LARGE SCALE GENOMIC DNA]</scope>
    <source>
        <strain evidence="20 21">DSM 3089</strain>
    </source>
</reference>
<keyword evidence="12 18" id="KW-0548">Nucleotidyltransferase</keyword>
<dbReference type="EC" id="2.7.7.41" evidence="6 18"/>
<evidence type="ECO:0000256" key="1">
    <source>
        <dbReference type="ARBA" id="ARBA00001698"/>
    </source>
</evidence>
<dbReference type="AlphaFoldDB" id="A0A1M5SVI3"/>
<feature type="transmembrane region" description="Helical" evidence="19">
    <location>
        <begin position="198"/>
        <end position="220"/>
    </location>
</feature>
<evidence type="ECO:0000256" key="12">
    <source>
        <dbReference type="ARBA" id="ARBA00022695"/>
    </source>
</evidence>
<dbReference type="GO" id="GO:0004605">
    <property type="term" value="F:phosphatidate cytidylyltransferase activity"/>
    <property type="evidence" value="ECO:0007669"/>
    <property type="project" value="UniProtKB-EC"/>
</dbReference>
<name>A0A1M5SVI3_9CLOT</name>
<dbReference type="PANTHER" id="PTHR46382">
    <property type="entry name" value="PHOSPHATIDATE CYTIDYLYLTRANSFERASE"/>
    <property type="match status" value="1"/>
</dbReference>
<comment type="pathway">
    <text evidence="4">Lipid metabolism.</text>
</comment>
<feature type="transmembrane region" description="Helical" evidence="19">
    <location>
        <begin position="50"/>
        <end position="70"/>
    </location>
</feature>
<evidence type="ECO:0000256" key="18">
    <source>
        <dbReference type="RuleBase" id="RU003938"/>
    </source>
</evidence>
<accession>A0A1M5SVI3</accession>
<keyword evidence="14" id="KW-0443">Lipid metabolism</keyword>
<keyword evidence="10 18" id="KW-0808">Transferase</keyword>
<evidence type="ECO:0000313" key="20">
    <source>
        <dbReference type="EMBL" id="SHH42507.1"/>
    </source>
</evidence>
<evidence type="ECO:0000256" key="13">
    <source>
        <dbReference type="ARBA" id="ARBA00022989"/>
    </source>
</evidence>
<dbReference type="PANTHER" id="PTHR46382:SF1">
    <property type="entry name" value="PHOSPHATIDATE CYTIDYLYLTRANSFERASE"/>
    <property type="match status" value="1"/>
</dbReference>
<feature type="transmembrane region" description="Helical" evidence="19">
    <location>
        <begin position="127"/>
        <end position="149"/>
    </location>
</feature>
<organism evidence="20 21">
    <name type="scientific">Clostridium collagenovorans DSM 3089</name>
    <dbReference type="NCBI Taxonomy" id="1121306"/>
    <lineage>
        <taxon>Bacteria</taxon>
        <taxon>Bacillati</taxon>
        <taxon>Bacillota</taxon>
        <taxon>Clostridia</taxon>
        <taxon>Eubacteriales</taxon>
        <taxon>Clostridiaceae</taxon>
        <taxon>Clostridium</taxon>
    </lineage>
</organism>
<evidence type="ECO:0000256" key="2">
    <source>
        <dbReference type="ARBA" id="ARBA00004651"/>
    </source>
</evidence>
<comment type="catalytic activity">
    <reaction evidence="1 18">
        <text>a 1,2-diacyl-sn-glycero-3-phosphate + CTP + H(+) = a CDP-1,2-diacyl-sn-glycerol + diphosphate</text>
        <dbReference type="Rhea" id="RHEA:16229"/>
        <dbReference type="ChEBI" id="CHEBI:15378"/>
        <dbReference type="ChEBI" id="CHEBI:33019"/>
        <dbReference type="ChEBI" id="CHEBI:37563"/>
        <dbReference type="ChEBI" id="CHEBI:58332"/>
        <dbReference type="ChEBI" id="CHEBI:58608"/>
        <dbReference type="EC" id="2.7.7.41"/>
    </reaction>
</comment>
<evidence type="ECO:0000256" key="16">
    <source>
        <dbReference type="ARBA" id="ARBA00023209"/>
    </source>
</evidence>
<dbReference type="Proteomes" id="UP000184526">
    <property type="component" value="Unassembled WGS sequence"/>
</dbReference>
<feature type="transmembrane region" description="Helical" evidence="19">
    <location>
        <begin position="100"/>
        <end position="121"/>
    </location>
</feature>
<dbReference type="InterPro" id="IPR000374">
    <property type="entry name" value="PC_trans"/>
</dbReference>
<evidence type="ECO:0000256" key="11">
    <source>
        <dbReference type="ARBA" id="ARBA00022692"/>
    </source>
</evidence>
<dbReference type="UniPathway" id="UPA00557">
    <property type="reaction ID" value="UER00614"/>
</dbReference>
<feature type="transmembrane region" description="Helical" evidence="19">
    <location>
        <begin position="170"/>
        <end position="192"/>
    </location>
</feature>
<sequence length="265" mass="29774">MDKRYVGAAILAPFLIFLFIGGVYLKVLLGLVSLMGMYEFYKVVKSKGINCFYPLGYLACVIYFVFLEYMYSGNNLMYLVIALTFISMCIPVFNNKYNFIDAGITVMGFIYIAMAFSFIVLLEQKEYGNYLIWFIFIVSWVADSAAYYCGKTFGKHKLSPIVSPKKSVEGFIGGICFAMIAAAIYGIIISKYGVNIEVYHYIIMGLLGSIFGTVGDLIASSIKRYVGVKDYSNLIPGHGGILDRFDSILMVSVVFFYYVTFIIKL</sequence>
<dbReference type="STRING" id="1121306.SAMN02745196_00331"/>
<keyword evidence="8" id="KW-1003">Cell membrane</keyword>
<evidence type="ECO:0000256" key="5">
    <source>
        <dbReference type="ARBA" id="ARBA00010185"/>
    </source>
</evidence>
<evidence type="ECO:0000256" key="7">
    <source>
        <dbReference type="ARBA" id="ARBA00019373"/>
    </source>
</evidence>
<keyword evidence="15 19" id="KW-0472">Membrane</keyword>
<evidence type="ECO:0000256" key="15">
    <source>
        <dbReference type="ARBA" id="ARBA00023136"/>
    </source>
</evidence>
<comment type="similarity">
    <text evidence="5 18">Belongs to the CDS family.</text>
</comment>
<comment type="pathway">
    <text evidence="3 18">Phospholipid metabolism; CDP-diacylglycerol biosynthesis; CDP-diacylglycerol from sn-glycerol 3-phosphate: step 3/3.</text>
</comment>
<evidence type="ECO:0000313" key="21">
    <source>
        <dbReference type="Proteomes" id="UP000184526"/>
    </source>
</evidence>
<feature type="transmembrane region" description="Helical" evidence="19">
    <location>
        <begin position="6"/>
        <end position="29"/>
    </location>
</feature>
<evidence type="ECO:0000256" key="14">
    <source>
        <dbReference type="ARBA" id="ARBA00023098"/>
    </source>
</evidence>
<keyword evidence="13 19" id="KW-1133">Transmembrane helix</keyword>
<dbReference type="GO" id="GO:0005886">
    <property type="term" value="C:plasma membrane"/>
    <property type="evidence" value="ECO:0007669"/>
    <property type="project" value="UniProtKB-SubCell"/>
</dbReference>
<dbReference type="EMBL" id="FQXP01000003">
    <property type="protein sequence ID" value="SHH42507.1"/>
    <property type="molecule type" value="Genomic_DNA"/>
</dbReference>
<dbReference type="OrthoDB" id="9799199at2"/>
<keyword evidence="16" id="KW-0594">Phospholipid biosynthesis</keyword>
<comment type="subcellular location">
    <subcellularLocation>
        <location evidence="2">Cell membrane</location>
        <topology evidence="2">Multi-pass membrane protein</topology>
    </subcellularLocation>
</comment>
<keyword evidence="17" id="KW-1208">Phospholipid metabolism</keyword>
<dbReference type="RefSeq" id="WP_072829419.1">
    <property type="nucleotide sequence ID" value="NZ_FQXP01000003.1"/>
</dbReference>
<feature type="transmembrane region" description="Helical" evidence="19">
    <location>
        <begin position="76"/>
        <end position="93"/>
    </location>
</feature>
<gene>
    <name evidence="20" type="ORF">SAMN02745196_00331</name>
</gene>
<proteinExistence type="inferred from homology"/>
<dbReference type="Pfam" id="PF01148">
    <property type="entry name" value="CTP_transf_1"/>
    <property type="match status" value="1"/>
</dbReference>
<keyword evidence="11 18" id="KW-0812">Transmembrane</keyword>
<evidence type="ECO:0000256" key="3">
    <source>
        <dbReference type="ARBA" id="ARBA00005119"/>
    </source>
</evidence>
<keyword evidence="21" id="KW-1185">Reference proteome</keyword>
<keyword evidence="9" id="KW-0444">Lipid biosynthesis</keyword>
<evidence type="ECO:0000256" key="10">
    <source>
        <dbReference type="ARBA" id="ARBA00022679"/>
    </source>
</evidence>
<evidence type="ECO:0000256" key="9">
    <source>
        <dbReference type="ARBA" id="ARBA00022516"/>
    </source>
</evidence>